<keyword evidence="4 6" id="KW-1133">Transmembrane helix</keyword>
<comment type="subcellular location">
    <subcellularLocation>
        <location evidence="1">Membrane</location>
        <topology evidence="1">Multi-pass membrane protein</topology>
    </subcellularLocation>
</comment>
<dbReference type="InterPro" id="IPR002549">
    <property type="entry name" value="AI-2E-like"/>
</dbReference>
<dbReference type="PANTHER" id="PTHR21716">
    <property type="entry name" value="TRANSMEMBRANE PROTEIN"/>
    <property type="match status" value="1"/>
</dbReference>
<feature type="transmembrane region" description="Helical" evidence="6">
    <location>
        <begin position="9"/>
        <end position="26"/>
    </location>
</feature>
<evidence type="ECO:0000256" key="3">
    <source>
        <dbReference type="ARBA" id="ARBA00022692"/>
    </source>
</evidence>
<dbReference type="Proteomes" id="UP000198733">
    <property type="component" value="Unassembled WGS sequence"/>
</dbReference>
<feature type="transmembrane region" description="Helical" evidence="6">
    <location>
        <begin position="161"/>
        <end position="189"/>
    </location>
</feature>
<comment type="similarity">
    <text evidence="2">Belongs to the autoinducer-2 exporter (AI-2E) (TC 2.A.86) family.</text>
</comment>
<dbReference type="NCBIfam" id="TIGR02872">
    <property type="entry name" value="spore_ytvI"/>
    <property type="match status" value="1"/>
</dbReference>
<evidence type="ECO:0000256" key="5">
    <source>
        <dbReference type="ARBA" id="ARBA00023136"/>
    </source>
</evidence>
<feature type="transmembrane region" description="Helical" evidence="6">
    <location>
        <begin position="322"/>
        <end position="349"/>
    </location>
</feature>
<evidence type="ECO:0000313" key="7">
    <source>
        <dbReference type="EMBL" id="SEQ11664.1"/>
    </source>
</evidence>
<keyword evidence="8" id="KW-1185">Reference proteome</keyword>
<feature type="transmembrane region" description="Helical" evidence="6">
    <location>
        <begin position="62"/>
        <end position="84"/>
    </location>
</feature>
<name>A0A1H9DDX1_9BACI</name>
<gene>
    <name evidence="7" type="ORF">SAMN05216232_1600</name>
</gene>
<dbReference type="PANTHER" id="PTHR21716:SF68">
    <property type="entry name" value="TRANSPORT PROTEIN YTVI-RELATED"/>
    <property type="match status" value="1"/>
</dbReference>
<comment type="caution">
    <text evidence="7">The sequence shown here is derived from an EMBL/GenBank/DDBJ whole genome shotgun (WGS) entry which is preliminary data.</text>
</comment>
<keyword evidence="5 6" id="KW-0472">Membrane</keyword>
<feature type="transmembrane region" description="Helical" evidence="6">
    <location>
        <begin position="32"/>
        <end position="50"/>
    </location>
</feature>
<evidence type="ECO:0000256" key="1">
    <source>
        <dbReference type="ARBA" id="ARBA00004141"/>
    </source>
</evidence>
<dbReference type="Pfam" id="PF01594">
    <property type="entry name" value="AI-2E_transport"/>
    <property type="match status" value="1"/>
</dbReference>
<dbReference type="EMBL" id="FOEH01000002">
    <property type="protein sequence ID" value="SEQ11664.1"/>
    <property type="molecule type" value="Genomic_DNA"/>
</dbReference>
<evidence type="ECO:0000256" key="4">
    <source>
        <dbReference type="ARBA" id="ARBA00022989"/>
    </source>
</evidence>
<protein>
    <submittedName>
        <fullName evidence="7">Sporulation integral membrane protein YtvI</fullName>
    </submittedName>
</protein>
<evidence type="ECO:0000256" key="2">
    <source>
        <dbReference type="ARBA" id="ARBA00009773"/>
    </source>
</evidence>
<feature type="transmembrane region" description="Helical" evidence="6">
    <location>
        <begin position="231"/>
        <end position="248"/>
    </location>
</feature>
<dbReference type="InterPro" id="IPR014227">
    <property type="entry name" value="YtvI-like"/>
</dbReference>
<proteinExistence type="inferred from homology"/>
<dbReference type="RefSeq" id="WP_092503558.1">
    <property type="nucleotide sequence ID" value="NZ_FOEH01000002.1"/>
</dbReference>
<evidence type="ECO:0000313" key="8">
    <source>
        <dbReference type="Proteomes" id="UP000198733"/>
    </source>
</evidence>
<evidence type="ECO:0000256" key="6">
    <source>
        <dbReference type="SAM" id="Phobius"/>
    </source>
</evidence>
<accession>A0A1H9DDX1</accession>
<sequence length="369" mass="41852">MYKHKLYQLLRFSIVIFTFVAIYFILQLTVPSFYPFLLAIVLSLFMNPFVTFLEERIRIPRVIATLIVMAVAFLILIGLLIFIITELIQGTTYLAENIPTHFRTFIFIMEDLINEYLLPLYHKLTSFFHTLNPTQQETISTNLKQIINQLASLGTNFLQNILLQIPVTLTLLPGSLTLFIFTIIATFIITNDWNNLVQSFKKMIPETVLETSMNIWNHLQKAMFGFFKAQLLLISISAFIIFVGLIILKVEYALTITLIAALADILPLVGTGIIFIPWILYLFLTANYSLTISITILYMIVVVQRQLFEPKILSSNIDLNPLAALVALFAGIQIWGVSGLFIGPILLIIGNAFYQAGVFNQIGQFIKGP</sequence>
<organism evidence="7 8">
    <name type="scientific">Virgibacillus subterraneus</name>
    <dbReference type="NCBI Taxonomy" id="621109"/>
    <lineage>
        <taxon>Bacteria</taxon>
        <taxon>Bacillati</taxon>
        <taxon>Bacillota</taxon>
        <taxon>Bacilli</taxon>
        <taxon>Bacillales</taxon>
        <taxon>Bacillaceae</taxon>
        <taxon>Virgibacillus</taxon>
    </lineage>
</organism>
<feature type="transmembrane region" description="Helical" evidence="6">
    <location>
        <begin position="254"/>
        <end position="276"/>
    </location>
</feature>
<feature type="transmembrane region" description="Helical" evidence="6">
    <location>
        <begin position="281"/>
        <end position="302"/>
    </location>
</feature>
<keyword evidence="3 6" id="KW-0812">Transmembrane</keyword>
<reference evidence="7 8" key="1">
    <citation type="submission" date="2016-10" db="EMBL/GenBank/DDBJ databases">
        <authorList>
            <person name="Varghese N."/>
            <person name="Submissions S."/>
        </authorList>
    </citation>
    <scope>NUCLEOTIDE SEQUENCE [LARGE SCALE GENOMIC DNA]</scope>
    <source>
        <strain evidence="7 8">CGMCC 1.7734</strain>
    </source>
</reference>